<feature type="compositionally biased region" description="Basic and acidic residues" evidence="7">
    <location>
        <begin position="673"/>
        <end position="690"/>
    </location>
</feature>
<feature type="transmembrane region" description="Helical" evidence="8">
    <location>
        <begin position="725"/>
        <end position="750"/>
    </location>
</feature>
<evidence type="ECO:0000256" key="6">
    <source>
        <dbReference type="PROSITE-ProRule" id="PRU00339"/>
    </source>
</evidence>
<dbReference type="InterPro" id="IPR051730">
    <property type="entry name" value="NASP-like"/>
</dbReference>
<dbReference type="GO" id="GO:0006335">
    <property type="term" value="P:DNA replication-dependent chromatin assembly"/>
    <property type="evidence" value="ECO:0007669"/>
    <property type="project" value="TreeGrafter"/>
</dbReference>
<evidence type="ECO:0000256" key="7">
    <source>
        <dbReference type="SAM" id="MobiDB-lite"/>
    </source>
</evidence>
<sequence>MQSSAVAAAPCVEPESASPTRMEEELAAPSTSADKADGMDVDGESKKLLGLGQKHLVMGNIPAAVNAFQEAASLLGKKYGETADECAEAFFYYGKSLLELARMENGVLGNALEGVQVEEEGEKAEDDSALPAADEEAREELREQVYNAMGEKEEAKKSPEGAPVLAEKEVKTEDVEMEDGTEEKPREEATDMNVKVEEAKEKTKASVEKELTSEEQRQQVAVETTTKEEAAVEEKAVEKEQNTKHEEVAEATEEKDRMTEVSDKEPKAAVEEAKCTEAPVEEKGEAGEQMTEATEKEAAVKKGEAIEGQAEAAVEEKALSQVTAEGQAAVTVEQKEAAERQAEAAEQKKVEEKEPAETATEEKPAEPKETESSKEPVPAEGKEPSNDMEEKAEVAAKVEKEEKKDDLMEEGEGAKVEKEEKDDQMEEGEETEESEEEDKENDKAEDDKENELTVEDKSLQESEEEEIGNLELAWDMLELAKVIYKRKETKEAQLHAAQAHLKLGEVSIESENYVQAIEEFQACLALQQKYLEAHDRLLAESHYQLALAYHYNSQFDEAVLQFGKSVEVIDKRMAMLTERIKKSESGSPEDEKEIEELKGLLPEIKEKIEDSKESQKSARVAELALKATLVGTTSGFAQSEDSGSVSTIPVRKAADGASQCVTDISHLVRKKRKPEEETHQGDNEAKKSKPEPAVNGGGAAAAPSGKEVPEKMEEEVGSRVRTWCLVVFFLFPVLLRSGFVPGWFYCLLVFMGLPARGGVFQAARLHLVLWCLTPSELGR</sequence>
<feature type="compositionally biased region" description="Basic and acidic residues" evidence="7">
    <location>
        <begin position="380"/>
        <end position="421"/>
    </location>
</feature>
<evidence type="ECO:0000256" key="2">
    <source>
        <dbReference type="ARBA" id="ARBA00008402"/>
    </source>
</evidence>
<name>A0A8C3CFE6_CAIMO</name>
<keyword evidence="4 6" id="KW-0802">TPR repeat</keyword>
<comment type="subcellular location">
    <subcellularLocation>
        <location evidence="1">Nucleus</location>
    </subcellularLocation>
</comment>
<evidence type="ECO:0000259" key="9">
    <source>
        <dbReference type="Pfam" id="PF10516"/>
    </source>
</evidence>
<feature type="compositionally biased region" description="Basic and acidic residues" evidence="7">
    <location>
        <begin position="225"/>
        <end position="286"/>
    </location>
</feature>
<evidence type="ECO:0000256" key="8">
    <source>
        <dbReference type="SAM" id="Phobius"/>
    </source>
</evidence>
<feature type="compositionally biased region" description="Basic and acidic residues" evidence="7">
    <location>
        <begin position="440"/>
        <end position="460"/>
    </location>
</feature>
<reference evidence="10" key="3">
    <citation type="submission" date="2025-09" db="UniProtKB">
        <authorList>
            <consortium name="Ensembl"/>
        </authorList>
    </citation>
    <scope>IDENTIFICATION</scope>
</reference>
<keyword evidence="8" id="KW-0812">Transmembrane</keyword>
<reference evidence="10" key="2">
    <citation type="submission" date="2025-08" db="UniProtKB">
        <authorList>
            <consortium name="Ensembl"/>
        </authorList>
    </citation>
    <scope>IDENTIFICATION</scope>
</reference>
<feature type="domain" description="Tetratricopeptide SHNi-TPR" evidence="9">
    <location>
        <begin position="501"/>
        <end position="533"/>
    </location>
</feature>
<feature type="region of interest" description="Disordered" evidence="7">
    <location>
        <begin position="665"/>
        <end position="710"/>
    </location>
</feature>
<feature type="compositionally biased region" description="Acidic residues" evidence="7">
    <location>
        <begin position="422"/>
        <end position="439"/>
    </location>
</feature>
<keyword evidence="8" id="KW-0472">Membrane</keyword>
<protein>
    <submittedName>
        <fullName evidence="10">Nuclear autoantigenic sperm protein</fullName>
    </submittedName>
</protein>
<dbReference type="GO" id="GO:0034080">
    <property type="term" value="P:CENP-A containing chromatin assembly"/>
    <property type="evidence" value="ECO:0007669"/>
    <property type="project" value="TreeGrafter"/>
</dbReference>
<feature type="compositionally biased region" description="Basic and acidic residues" evidence="7">
    <location>
        <begin position="293"/>
        <end position="304"/>
    </location>
</feature>
<feature type="compositionally biased region" description="Acidic residues" evidence="7">
    <location>
        <begin position="118"/>
        <end position="138"/>
    </location>
</feature>
<dbReference type="InterPro" id="IPR019734">
    <property type="entry name" value="TPR_rpt"/>
</dbReference>
<dbReference type="SMART" id="SM00028">
    <property type="entry name" value="TPR"/>
    <property type="match status" value="3"/>
</dbReference>
<dbReference type="PROSITE" id="PS50005">
    <property type="entry name" value="TPR"/>
    <property type="match status" value="2"/>
</dbReference>
<keyword evidence="8" id="KW-1133">Transmembrane helix</keyword>
<evidence type="ECO:0000313" key="10">
    <source>
        <dbReference type="Ensembl" id="ENSCMMP00000018184.1"/>
    </source>
</evidence>
<dbReference type="GO" id="GO:0005654">
    <property type="term" value="C:nucleoplasm"/>
    <property type="evidence" value="ECO:0007669"/>
    <property type="project" value="TreeGrafter"/>
</dbReference>
<feature type="compositionally biased region" description="Basic and acidic residues" evidence="7">
    <location>
        <begin position="333"/>
        <end position="374"/>
    </location>
</feature>
<dbReference type="Proteomes" id="UP000694556">
    <property type="component" value="Chromosome 8"/>
</dbReference>
<evidence type="ECO:0000256" key="5">
    <source>
        <dbReference type="ARBA" id="ARBA00023242"/>
    </source>
</evidence>
<proteinExistence type="inferred from homology"/>
<dbReference type="GO" id="GO:0042393">
    <property type="term" value="F:histone binding"/>
    <property type="evidence" value="ECO:0007669"/>
    <property type="project" value="TreeGrafter"/>
</dbReference>
<dbReference type="PANTHER" id="PTHR15081">
    <property type="entry name" value="NUCLEAR AUTOANTIGENIC SPERM PROTEIN NASP -RELATED"/>
    <property type="match status" value="1"/>
</dbReference>
<dbReference type="Gene3D" id="1.25.40.10">
    <property type="entry name" value="Tetratricopeptide repeat domain"/>
    <property type="match status" value="1"/>
</dbReference>
<dbReference type="Pfam" id="PF10516">
    <property type="entry name" value="SHNi-TPR"/>
    <property type="match status" value="1"/>
</dbReference>
<dbReference type="InterPro" id="IPR011990">
    <property type="entry name" value="TPR-like_helical_dom_sf"/>
</dbReference>
<dbReference type="PANTHER" id="PTHR15081:SF1">
    <property type="entry name" value="NUCLEAR AUTOANTIGENIC SPERM PROTEIN"/>
    <property type="match status" value="1"/>
</dbReference>
<accession>A0A8C3CFE6</accession>
<evidence type="ECO:0000256" key="1">
    <source>
        <dbReference type="ARBA" id="ARBA00004123"/>
    </source>
</evidence>
<keyword evidence="3" id="KW-0677">Repeat</keyword>
<feature type="compositionally biased region" description="Basic and acidic residues" evidence="7">
    <location>
        <begin position="150"/>
        <end position="159"/>
    </location>
</feature>
<dbReference type="InterPro" id="IPR019544">
    <property type="entry name" value="Tetratricopeptide_SHNi-TPR_dom"/>
</dbReference>
<feature type="region of interest" description="Disordered" evidence="7">
    <location>
        <begin position="1"/>
        <end position="41"/>
    </location>
</feature>
<feature type="region of interest" description="Disordered" evidence="7">
    <location>
        <begin position="332"/>
        <end position="465"/>
    </location>
</feature>
<reference evidence="10" key="1">
    <citation type="submission" date="2018-09" db="EMBL/GenBank/DDBJ databases">
        <title>Common duck and Muscovy duck high density SNP chip.</title>
        <authorList>
            <person name="Vignal A."/>
            <person name="Thebault N."/>
            <person name="Warren W.C."/>
        </authorList>
    </citation>
    <scope>NUCLEOTIDE SEQUENCE [LARGE SCALE GENOMIC DNA]</scope>
</reference>
<comment type="similarity">
    <text evidence="2">Belongs to the NASP family.</text>
</comment>
<feature type="region of interest" description="Disordered" evidence="7">
    <location>
        <begin position="118"/>
        <end position="304"/>
    </location>
</feature>
<feature type="repeat" description="TPR" evidence="6">
    <location>
        <begin position="539"/>
        <end position="572"/>
    </location>
</feature>
<dbReference type="Ensembl" id="ENSCMMT00000019977.1">
    <property type="protein sequence ID" value="ENSCMMP00000018184.1"/>
    <property type="gene ID" value="ENSCMMG00000011486.1"/>
</dbReference>
<feature type="compositionally biased region" description="Basic and acidic residues" evidence="7">
    <location>
        <begin position="182"/>
        <end position="217"/>
    </location>
</feature>
<dbReference type="SUPFAM" id="SSF48452">
    <property type="entry name" value="TPR-like"/>
    <property type="match status" value="1"/>
</dbReference>
<evidence type="ECO:0000256" key="3">
    <source>
        <dbReference type="ARBA" id="ARBA00022737"/>
    </source>
</evidence>
<organism evidence="10 11">
    <name type="scientific">Cairina moschata</name>
    <name type="common">Muscovy duck</name>
    <dbReference type="NCBI Taxonomy" id="8855"/>
    <lineage>
        <taxon>Eukaryota</taxon>
        <taxon>Metazoa</taxon>
        <taxon>Chordata</taxon>
        <taxon>Craniata</taxon>
        <taxon>Vertebrata</taxon>
        <taxon>Euteleostomi</taxon>
        <taxon>Archelosauria</taxon>
        <taxon>Archosauria</taxon>
        <taxon>Dinosauria</taxon>
        <taxon>Saurischia</taxon>
        <taxon>Theropoda</taxon>
        <taxon>Coelurosauria</taxon>
        <taxon>Aves</taxon>
        <taxon>Neognathae</taxon>
        <taxon>Galloanserae</taxon>
        <taxon>Anseriformes</taxon>
        <taxon>Anatidae</taxon>
        <taxon>Anatinae</taxon>
        <taxon>Cairina</taxon>
    </lineage>
</organism>
<evidence type="ECO:0000256" key="4">
    <source>
        <dbReference type="ARBA" id="ARBA00022803"/>
    </source>
</evidence>
<evidence type="ECO:0000313" key="11">
    <source>
        <dbReference type="Proteomes" id="UP000694556"/>
    </source>
</evidence>
<keyword evidence="5" id="KW-0539">Nucleus</keyword>
<feature type="repeat" description="TPR" evidence="6">
    <location>
        <begin position="497"/>
        <end position="530"/>
    </location>
</feature>
<dbReference type="AlphaFoldDB" id="A0A8C3CFE6"/>
<keyword evidence="11" id="KW-1185">Reference proteome</keyword>